<evidence type="ECO:0000259" key="2">
    <source>
        <dbReference type="Pfam" id="PF18962"/>
    </source>
</evidence>
<keyword evidence="1" id="KW-0732">Signal</keyword>
<sequence>MIKYVLLVAALWQTIAVGHAQTSLFGRGISFTNLGPFAADVAVAPDGTATVPVHTRDSMQVGSTLLVPGPRTATAPLFWRREFALVTYTPNGAVQRLFRTSHGGAGCQAAVADSVGNVYATGFFSGFLVVGRDTLRSANGPGGLDAFLFKLDPAGAVVWARRIGAVDLTNNAFGEGLSLQHIVLDRRGNIYVGGYFTGAIFIGATQAVSRGGTDVLLAKFTPLGQPVWARTAGGFNPDKLDAMSVDPAGNAFLGISYTRNITIGTFSYQFPTSRATDICVARVDASGGVTWARAAGGVQSEYVYVTEAHPSGDVFIVTGAQANSAFGVALTDGPWLLRLNGATGAARWAQPLAAVFTAAGVDRAGTLYLGSHVPHHRTLNNGVTLPGSATGNGAPFVAAYGAEDGLCQWALQATDTAVPRHPAFPTGAVPNQRITVTPDGYVYAFGQGDGRVVFGADTVASRLGTWPYGRYQWSWKAAPPLRVGTPGAGPLWVCPGSTVQVPFSVSPGSGSNNTFTAELSDAAGSFASPVVVGSAAGPGSGSVAVTLPMGLADGPGYRLRVVASAPRRIVSAGDGVALWVQAAPRAQVVPTGAVSSCLGSPVAPLAGFANAGAALQWLRNGQPVAGATGPAFSPSQSGNYALQAVGNCGTVTSAPVTYTVHPRPVVTLSPQAAVPVNQAPFPLTGGAPAGGSYSGPGVSANTFAPQLAGVGTHTLAYEYRDANGCEASATTTITVTQPLAARAPGEAALLAIYPNPATGIINVAWQGPAEQAVVQLVNGVGQVVLTQGLRLTNAAQSVDCRSLAPGLYYLQVTLPKAVIGRQVVLQP</sequence>
<evidence type="ECO:0000313" key="4">
    <source>
        <dbReference type="Proteomes" id="UP001501153"/>
    </source>
</evidence>
<dbReference type="PANTHER" id="PTHR35580">
    <property type="entry name" value="CELL SURFACE GLYCOPROTEIN (S-LAYER PROTEIN)-LIKE PROTEIN"/>
    <property type="match status" value="1"/>
</dbReference>
<name>A0ABP8IQI7_9BACT</name>
<comment type="caution">
    <text evidence="3">The sequence shown here is derived from an EMBL/GenBank/DDBJ whole genome shotgun (WGS) entry which is preliminary data.</text>
</comment>
<dbReference type="InterPro" id="IPR052918">
    <property type="entry name" value="Motility_Chemotaxis_Reg"/>
</dbReference>
<dbReference type="PANTHER" id="PTHR35580:SF1">
    <property type="entry name" value="PHYTASE-LIKE DOMAIN-CONTAINING PROTEIN"/>
    <property type="match status" value="1"/>
</dbReference>
<protein>
    <recommendedName>
        <fullName evidence="2">Secretion system C-terminal sorting domain-containing protein</fullName>
    </recommendedName>
</protein>
<proteinExistence type="predicted"/>
<evidence type="ECO:0000256" key="1">
    <source>
        <dbReference type="SAM" id="SignalP"/>
    </source>
</evidence>
<reference evidence="4" key="1">
    <citation type="journal article" date="2019" name="Int. J. Syst. Evol. Microbiol.">
        <title>The Global Catalogue of Microorganisms (GCM) 10K type strain sequencing project: providing services to taxonomists for standard genome sequencing and annotation.</title>
        <authorList>
            <consortium name="The Broad Institute Genomics Platform"/>
            <consortium name="The Broad Institute Genome Sequencing Center for Infectious Disease"/>
            <person name="Wu L."/>
            <person name="Ma J."/>
        </authorList>
    </citation>
    <scope>NUCLEOTIDE SEQUENCE [LARGE SCALE GENOMIC DNA]</scope>
    <source>
        <strain evidence="4">JCM 17923</strain>
    </source>
</reference>
<dbReference type="EMBL" id="BAABGZ010000075">
    <property type="protein sequence ID" value="GAA4365954.1"/>
    <property type="molecule type" value="Genomic_DNA"/>
</dbReference>
<dbReference type="Pfam" id="PF18962">
    <property type="entry name" value="Por_Secre_tail"/>
    <property type="match status" value="1"/>
</dbReference>
<keyword evidence="4" id="KW-1185">Reference proteome</keyword>
<feature type="signal peptide" evidence="1">
    <location>
        <begin position="1"/>
        <end position="20"/>
    </location>
</feature>
<accession>A0ABP8IQI7</accession>
<feature type="chain" id="PRO_5045635289" description="Secretion system C-terminal sorting domain-containing protein" evidence="1">
    <location>
        <begin position="21"/>
        <end position="827"/>
    </location>
</feature>
<organism evidence="3 4">
    <name type="scientific">Hymenobacter saemangeumensis</name>
    <dbReference type="NCBI Taxonomy" id="1084522"/>
    <lineage>
        <taxon>Bacteria</taxon>
        <taxon>Pseudomonadati</taxon>
        <taxon>Bacteroidota</taxon>
        <taxon>Cytophagia</taxon>
        <taxon>Cytophagales</taxon>
        <taxon>Hymenobacteraceae</taxon>
        <taxon>Hymenobacter</taxon>
    </lineage>
</organism>
<dbReference type="Proteomes" id="UP001501153">
    <property type="component" value="Unassembled WGS sequence"/>
</dbReference>
<evidence type="ECO:0000313" key="3">
    <source>
        <dbReference type="EMBL" id="GAA4365954.1"/>
    </source>
</evidence>
<gene>
    <name evidence="3" type="ORF">GCM10023185_36720</name>
</gene>
<dbReference type="NCBIfam" id="TIGR04183">
    <property type="entry name" value="Por_Secre_tail"/>
    <property type="match status" value="1"/>
</dbReference>
<dbReference type="InterPro" id="IPR026444">
    <property type="entry name" value="Secre_tail"/>
</dbReference>
<feature type="domain" description="Secretion system C-terminal sorting" evidence="2">
    <location>
        <begin position="752"/>
        <end position="814"/>
    </location>
</feature>